<dbReference type="GO" id="GO:0005789">
    <property type="term" value="C:endoplasmic reticulum membrane"/>
    <property type="evidence" value="ECO:0007669"/>
    <property type="project" value="TreeGrafter"/>
</dbReference>
<dbReference type="FunFam" id="3.40.50.300:FF:000541">
    <property type="entry name" value="Immunity related GTPase M"/>
    <property type="match status" value="1"/>
</dbReference>
<dbReference type="AlphaFoldDB" id="A0A6S7JC63"/>
<dbReference type="GO" id="GO:0000045">
    <property type="term" value="P:autophagosome assembly"/>
    <property type="evidence" value="ECO:0007669"/>
    <property type="project" value="TreeGrafter"/>
</dbReference>
<dbReference type="InterPro" id="IPR051515">
    <property type="entry name" value="IRG"/>
</dbReference>
<dbReference type="Gene3D" id="3.40.50.300">
    <property type="entry name" value="P-loop containing nucleotide triphosphate hydrolases"/>
    <property type="match status" value="1"/>
</dbReference>
<dbReference type="EMBL" id="CACRXK020015476">
    <property type="protein sequence ID" value="CAB4028417.1"/>
    <property type="molecule type" value="Genomic_DNA"/>
</dbReference>
<evidence type="ECO:0000256" key="1">
    <source>
        <dbReference type="ARBA" id="ARBA00005429"/>
    </source>
</evidence>
<dbReference type="GO" id="GO:0005525">
    <property type="term" value="F:GTP binding"/>
    <property type="evidence" value="ECO:0007669"/>
    <property type="project" value="UniProtKB-KW"/>
</dbReference>
<dbReference type="InterPro" id="IPR027417">
    <property type="entry name" value="P-loop_NTPase"/>
</dbReference>
<keyword evidence="6" id="KW-1185">Reference proteome</keyword>
<dbReference type="InterPro" id="IPR030385">
    <property type="entry name" value="G_IRG_dom"/>
</dbReference>
<evidence type="ECO:0000313" key="5">
    <source>
        <dbReference type="EMBL" id="CAB4028417.1"/>
    </source>
</evidence>
<reference evidence="5" key="1">
    <citation type="submission" date="2020-04" db="EMBL/GenBank/DDBJ databases">
        <authorList>
            <person name="Alioto T."/>
            <person name="Alioto T."/>
            <person name="Gomez Garrido J."/>
        </authorList>
    </citation>
    <scope>NUCLEOTIDE SEQUENCE</scope>
    <source>
        <strain evidence="5">A484AB</strain>
    </source>
</reference>
<dbReference type="InterPro" id="IPR007743">
    <property type="entry name" value="Immunity-related_GTPase-like"/>
</dbReference>
<organism evidence="5 6">
    <name type="scientific">Paramuricea clavata</name>
    <name type="common">Red gorgonian</name>
    <name type="synonym">Violescent sea-whip</name>
    <dbReference type="NCBI Taxonomy" id="317549"/>
    <lineage>
        <taxon>Eukaryota</taxon>
        <taxon>Metazoa</taxon>
        <taxon>Cnidaria</taxon>
        <taxon>Anthozoa</taxon>
        <taxon>Octocorallia</taxon>
        <taxon>Malacalcyonacea</taxon>
        <taxon>Plexauridae</taxon>
        <taxon>Paramuricea</taxon>
    </lineage>
</organism>
<name>A0A6S7JC63_PARCT</name>
<dbReference type="Proteomes" id="UP001152795">
    <property type="component" value="Unassembled WGS sequence"/>
</dbReference>
<dbReference type="PANTHER" id="PTHR32341">
    <property type="entry name" value="INTERFERON-INDUCIBLE GTPASE"/>
    <property type="match status" value="1"/>
</dbReference>
<evidence type="ECO:0000256" key="4">
    <source>
        <dbReference type="ARBA" id="ARBA00023134"/>
    </source>
</evidence>
<keyword evidence="2" id="KW-0547">Nucleotide-binding</keyword>
<dbReference type="PANTHER" id="PTHR32341:SF13">
    <property type="entry name" value="GTP-BINDING PROTEIN"/>
    <property type="match status" value="1"/>
</dbReference>
<accession>A0A6S7JC63</accession>
<gene>
    <name evidence="5" type="ORF">PACLA_8A032559</name>
</gene>
<evidence type="ECO:0000256" key="3">
    <source>
        <dbReference type="ARBA" id="ARBA00022801"/>
    </source>
</evidence>
<dbReference type="GO" id="GO:0035458">
    <property type="term" value="P:cellular response to interferon-beta"/>
    <property type="evidence" value="ECO:0007669"/>
    <property type="project" value="TreeGrafter"/>
</dbReference>
<dbReference type="OrthoDB" id="422720at2759"/>
<comment type="similarity">
    <text evidence="1">Belongs to the TRAFAC class dynamin-like GTPase superfamily. IRG family.</text>
</comment>
<dbReference type="GO" id="GO:0003924">
    <property type="term" value="F:GTPase activity"/>
    <property type="evidence" value="ECO:0007669"/>
    <property type="project" value="TreeGrafter"/>
</dbReference>
<dbReference type="GO" id="GO:0045087">
    <property type="term" value="P:innate immune response"/>
    <property type="evidence" value="ECO:0007669"/>
    <property type="project" value="TreeGrafter"/>
</dbReference>
<dbReference type="Pfam" id="PF05049">
    <property type="entry name" value="IIGP"/>
    <property type="match status" value="1"/>
</dbReference>
<evidence type="ECO:0000256" key="2">
    <source>
        <dbReference type="ARBA" id="ARBA00022741"/>
    </source>
</evidence>
<dbReference type="PROSITE" id="PS51716">
    <property type="entry name" value="G_IRG"/>
    <property type="match status" value="1"/>
</dbReference>
<sequence length="226" mass="25841">MDKALEEYQNKAIKLAVIGNSGVGKSSFINALRGLENNDAKAAKTGAIETTMAPHWYPYPKNPLITLWDLPGIGSTKYPDLKVFCKTNDLKEYDEFVIITATRFTENDVKLAKKLKSISKPFLFIRTKIDIDCKNEEKKALTEEELLKKIKENCFINLKGLLLGGDSDIYLISNNHRNKWDFPRLVEAILNKLPLDKQVCFTFSMYIVSESILKEKVKRLRGLYFP</sequence>
<keyword evidence="3" id="KW-0378">Hydrolase</keyword>
<evidence type="ECO:0000313" key="6">
    <source>
        <dbReference type="Proteomes" id="UP001152795"/>
    </source>
</evidence>
<comment type="caution">
    <text evidence="5">The sequence shown here is derived from an EMBL/GenBank/DDBJ whole genome shotgun (WGS) entry which is preliminary data.</text>
</comment>
<protein>
    <submittedName>
        <fullName evidence="5">Interferon-inducible GTPase 5-like</fullName>
    </submittedName>
</protein>
<proteinExistence type="inferred from homology"/>
<keyword evidence="4" id="KW-0342">GTP-binding</keyword>
<dbReference type="SUPFAM" id="SSF52540">
    <property type="entry name" value="P-loop containing nucleoside triphosphate hydrolases"/>
    <property type="match status" value="1"/>
</dbReference>